<evidence type="ECO:0000313" key="2">
    <source>
        <dbReference type="EMBL" id="KAL3266783.1"/>
    </source>
</evidence>
<name>A0ABD2MKA2_9CUCU</name>
<dbReference type="EMBL" id="JABFTP020000001">
    <property type="protein sequence ID" value="KAL3266783.1"/>
    <property type="molecule type" value="Genomic_DNA"/>
</dbReference>
<protein>
    <submittedName>
        <fullName evidence="2">Uncharacterized protein</fullName>
    </submittedName>
</protein>
<feature type="region of interest" description="Disordered" evidence="1">
    <location>
        <begin position="80"/>
        <end position="101"/>
    </location>
</feature>
<feature type="region of interest" description="Disordered" evidence="1">
    <location>
        <begin position="1"/>
        <end position="43"/>
    </location>
</feature>
<feature type="compositionally biased region" description="Polar residues" evidence="1">
    <location>
        <begin position="263"/>
        <end position="285"/>
    </location>
</feature>
<organism evidence="2 3">
    <name type="scientific">Cryptolaemus montrouzieri</name>
    <dbReference type="NCBI Taxonomy" id="559131"/>
    <lineage>
        <taxon>Eukaryota</taxon>
        <taxon>Metazoa</taxon>
        <taxon>Ecdysozoa</taxon>
        <taxon>Arthropoda</taxon>
        <taxon>Hexapoda</taxon>
        <taxon>Insecta</taxon>
        <taxon>Pterygota</taxon>
        <taxon>Neoptera</taxon>
        <taxon>Endopterygota</taxon>
        <taxon>Coleoptera</taxon>
        <taxon>Polyphaga</taxon>
        <taxon>Cucujiformia</taxon>
        <taxon>Coccinelloidea</taxon>
        <taxon>Coccinellidae</taxon>
        <taxon>Scymninae</taxon>
        <taxon>Scymnini</taxon>
        <taxon>Cryptolaemus</taxon>
    </lineage>
</organism>
<dbReference type="AlphaFoldDB" id="A0ABD2MKA2"/>
<feature type="compositionally biased region" description="Polar residues" evidence="1">
    <location>
        <begin position="83"/>
        <end position="93"/>
    </location>
</feature>
<gene>
    <name evidence="2" type="ORF">HHI36_010941</name>
</gene>
<comment type="caution">
    <text evidence="2">The sequence shown here is derived from an EMBL/GenBank/DDBJ whole genome shotgun (WGS) entry which is preliminary data.</text>
</comment>
<feature type="compositionally biased region" description="Basic and acidic residues" evidence="1">
    <location>
        <begin position="245"/>
        <end position="261"/>
    </location>
</feature>
<evidence type="ECO:0000313" key="3">
    <source>
        <dbReference type="Proteomes" id="UP001516400"/>
    </source>
</evidence>
<feature type="region of interest" description="Disordered" evidence="1">
    <location>
        <begin position="206"/>
        <end position="285"/>
    </location>
</feature>
<accession>A0ABD2MKA2</accession>
<reference evidence="2 3" key="1">
    <citation type="journal article" date="2021" name="BMC Biol.">
        <title>Horizontally acquired antibacterial genes associated with adaptive radiation of ladybird beetles.</title>
        <authorList>
            <person name="Li H.S."/>
            <person name="Tang X.F."/>
            <person name="Huang Y.H."/>
            <person name="Xu Z.Y."/>
            <person name="Chen M.L."/>
            <person name="Du X.Y."/>
            <person name="Qiu B.Y."/>
            <person name="Chen P.T."/>
            <person name="Zhang W."/>
            <person name="Slipinski A."/>
            <person name="Escalona H.E."/>
            <person name="Waterhouse R.M."/>
            <person name="Zwick A."/>
            <person name="Pang H."/>
        </authorList>
    </citation>
    <scope>NUCLEOTIDE SEQUENCE [LARGE SCALE GENOMIC DNA]</scope>
    <source>
        <strain evidence="2">SYSU2018</strain>
    </source>
</reference>
<evidence type="ECO:0000256" key="1">
    <source>
        <dbReference type="SAM" id="MobiDB-lite"/>
    </source>
</evidence>
<feature type="region of interest" description="Disordered" evidence="1">
    <location>
        <begin position="137"/>
        <end position="160"/>
    </location>
</feature>
<proteinExistence type="predicted"/>
<keyword evidence="3" id="KW-1185">Reference proteome</keyword>
<sequence>MATPRNSRVGGESRNSRDFEEVRNSSEFGDRRSSRNQHYSDRNRIFSSTTTDYYRNKLSQIGIKKDLREILDRKKLQKDYEDSLNSSGNSSHEVPQESCSRKVRFEDEKVPLGRSKSFTSGVTKNYENYSVEQRWQEHKIRESSTKSPQNFKNSRGRKTDYVDLLNPTNIKIELKTDSGDRKCTVDANVAIAGVKCNLKQSRMILRNSESKPKVSEPQQTPQNERKKERTKSSVQSKGSHKSFRKNRENREPSSQCDKDQRIANATSAMSVKNVEESISNISITE</sequence>
<feature type="compositionally biased region" description="Basic and acidic residues" evidence="1">
    <location>
        <begin position="14"/>
        <end position="43"/>
    </location>
</feature>
<dbReference type="Proteomes" id="UP001516400">
    <property type="component" value="Unassembled WGS sequence"/>
</dbReference>